<reference evidence="3 4" key="1">
    <citation type="submission" date="2019-03" db="EMBL/GenBank/DDBJ databases">
        <title>Genomic Encyclopedia of Type Strains, Phase IV (KMG-IV): sequencing the most valuable type-strain genomes for metagenomic binning, comparative biology and taxonomic classification.</title>
        <authorList>
            <person name="Goeker M."/>
        </authorList>
    </citation>
    <scope>NUCLEOTIDE SEQUENCE [LARGE SCALE GENOMIC DNA]</scope>
    <source>
        <strain evidence="3 4">DSM 102969</strain>
    </source>
</reference>
<feature type="transmembrane region" description="Helical" evidence="2">
    <location>
        <begin position="284"/>
        <end position="303"/>
    </location>
</feature>
<feature type="transmembrane region" description="Helical" evidence="2">
    <location>
        <begin position="183"/>
        <end position="207"/>
    </location>
</feature>
<feature type="transmembrane region" description="Helical" evidence="2">
    <location>
        <begin position="580"/>
        <end position="597"/>
    </location>
</feature>
<feature type="transmembrane region" description="Helical" evidence="2">
    <location>
        <begin position="444"/>
        <end position="464"/>
    </location>
</feature>
<dbReference type="EMBL" id="SNXY01000006">
    <property type="protein sequence ID" value="TDP87038.1"/>
    <property type="molecule type" value="Genomic_DNA"/>
</dbReference>
<feature type="transmembrane region" description="Helical" evidence="2">
    <location>
        <begin position="531"/>
        <end position="550"/>
    </location>
</feature>
<protein>
    <submittedName>
        <fullName evidence="3">Putative membrane protein</fullName>
    </submittedName>
</protein>
<feature type="transmembrane region" description="Helical" evidence="2">
    <location>
        <begin position="371"/>
        <end position="390"/>
    </location>
</feature>
<evidence type="ECO:0000256" key="2">
    <source>
        <dbReference type="SAM" id="Phobius"/>
    </source>
</evidence>
<dbReference type="PANTHER" id="PTHR38434:SF1">
    <property type="entry name" value="BLL2549 PROTEIN"/>
    <property type="match status" value="1"/>
</dbReference>
<feature type="transmembrane region" description="Helical" evidence="2">
    <location>
        <begin position="774"/>
        <end position="795"/>
    </location>
</feature>
<feature type="transmembrane region" description="Helical" evidence="2">
    <location>
        <begin position="842"/>
        <end position="863"/>
    </location>
</feature>
<feature type="transmembrane region" description="Helical" evidence="2">
    <location>
        <begin position="117"/>
        <end position="134"/>
    </location>
</feature>
<dbReference type="InterPro" id="IPR014600">
    <property type="entry name" value="UCP035905_mem"/>
</dbReference>
<feature type="transmembrane region" description="Helical" evidence="2">
    <location>
        <begin position="397"/>
        <end position="417"/>
    </location>
</feature>
<organism evidence="3 4">
    <name type="scientific">Oharaeibacter diazotrophicus</name>
    <dbReference type="NCBI Taxonomy" id="1920512"/>
    <lineage>
        <taxon>Bacteria</taxon>
        <taxon>Pseudomonadati</taxon>
        <taxon>Pseudomonadota</taxon>
        <taxon>Alphaproteobacteria</taxon>
        <taxon>Hyphomicrobiales</taxon>
        <taxon>Pleomorphomonadaceae</taxon>
        <taxon>Oharaeibacter</taxon>
    </lineage>
</organism>
<feature type="transmembrane region" description="Helical" evidence="2">
    <location>
        <begin position="641"/>
        <end position="664"/>
    </location>
</feature>
<feature type="transmembrane region" description="Helical" evidence="2">
    <location>
        <begin position="617"/>
        <end position="634"/>
    </location>
</feature>
<keyword evidence="2" id="KW-0472">Membrane</keyword>
<sequence length="894" mass="90994">MDSLVVLVVLALLAILIGSILGFVSFGRTNELRRELALLRDRLAAVEAGAPLAAPGTDAAEEGIAEEPRAVATPLASVPEEAEPVAAEPPEPQPAAVPEPAAPAGRRDLEEAIGTRWAVWVGGLALALGGVFLVRYSIEAGLIGPAARIGLGLVFAALLLGAGEWLRRTALAEPSTTAPASAYVPGVLTAAGVVAAFAAVYAAHALYGLIGTGAAFVALAAVGFGALALALLHGPAIAGLGLVASYATPLLVSSSQPQFGALTVYLLAVTAATFAVARVRRWRGLAVAAALGTVPWSVLMIGSSSPVGTDGAITALHVAASLAMTLYVFVVSIHPRDPGRVDPIDRVAVAVLSAFVLPVVLQVAQHDGDDVSFALMTAAAAAFVVAAYSWPAVRGLAGAAVAIVLAGYFSFGIAYLVPMATGADDGTALFTAADLLSADNNRRMVVAGVTSGLLFAGLGLFGVLGSAARTALAVAGAAIPLGLVVVFYLRTADFAVSYAVGAVALVVAGWLAIVTEALVRRLDPREHGVDGAIAVYAVATVAALGTTAALVLERGFLTIALALLVPAIAWVETARPVRGLRIAAAGAAAVVAGRFVWDPAVVGTDLGTTPVFNWLLYGYGVPALAFGFAAWRFGRNRMDRLVPLFEALAVIFTALTAVMVIHHAMNGGRLGAAVSGVAEAGLMVATMLAVSLGMQWIGVRRPGPVFSTGTLLVGTVGLAAAAIGLGVLHDPLVTGEPIDGGATDADLFLGYLLPATLAFAVAALANLRPDRPVWFVRLAAWLGGLCAALWVTIAVRAAWHAGDLRLDPIEEGELYAYSAVWLVAGLVVLGLGVVARARAVRMVAAAIVTVVVAKVFLIDTAGLTGGLRALSFIGLGAVLVVVGLAYQKLLRRRA</sequence>
<feature type="transmembrane region" description="Helical" evidence="2">
    <location>
        <begin position="748"/>
        <end position="767"/>
    </location>
</feature>
<feature type="transmembrane region" description="Helical" evidence="2">
    <location>
        <begin position="347"/>
        <end position="365"/>
    </location>
</feature>
<feature type="transmembrane region" description="Helical" evidence="2">
    <location>
        <begin position="705"/>
        <end position="728"/>
    </location>
</feature>
<feature type="transmembrane region" description="Helical" evidence="2">
    <location>
        <begin position="495"/>
        <end position="519"/>
    </location>
</feature>
<keyword evidence="4" id="KW-1185">Reference proteome</keyword>
<feature type="compositionally biased region" description="Pro residues" evidence="1">
    <location>
        <begin position="87"/>
        <end position="101"/>
    </location>
</feature>
<dbReference type="Pfam" id="PF10101">
    <property type="entry name" value="DUF2339"/>
    <property type="match status" value="2"/>
</dbReference>
<name>A0A4V6PVI5_9HYPH</name>
<dbReference type="PANTHER" id="PTHR38434">
    <property type="entry name" value="BLL2549 PROTEIN"/>
    <property type="match status" value="1"/>
</dbReference>
<feature type="transmembrane region" description="Helical" evidence="2">
    <location>
        <begin position="146"/>
        <end position="163"/>
    </location>
</feature>
<gene>
    <name evidence="3" type="ORF">EDD54_0923</name>
</gene>
<dbReference type="AlphaFoldDB" id="A0A4V6PVI5"/>
<feature type="transmembrane region" description="Helical" evidence="2">
    <location>
        <begin position="471"/>
        <end position="489"/>
    </location>
</feature>
<feature type="compositionally biased region" description="Low complexity" evidence="1">
    <location>
        <begin position="76"/>
        <end position="86"/>
    </location>
</feature>
<feature type="transmembrane region" description="Helical" evidence="2">
    <location>
        <begin position="815"/>
        <end position="835"/>
    </location>
</feature>
<keyword evidence="2" id="KW-0812">Transmembrane</keyword>
<dbReference type="PIRSF" id="PIRSF035905">
    <property type="entry name" value="UCP035905_mp"/>
    <property type="match status" value="1"/>
</dbReference>
<evidence type="ECO:0000313" key="3">
    <source>
        <dbReference type="EMBL" id="TDP87038.1"/>
    </source>
</evidence>
<dbReference type="RefSeq" id="WP_126536152.1">
    <property type="nucleotide sequence ID" value="NZ_BSPM01000008.1"/>
</dbReference>
<dbReference type="OrthoDB" id="5422830at2"/>
<dbReference type="Proteomes" id="UP000294547">
    <property type="component" value="Unassembled WGS sequence"/>
</dbReference>
<keyword evidence="2" id="KW-1133">Transmembrane helix</keyword>
<feature type="region of interest" description="Disordered" evidence="1">
    <location>
        <begin position="73"/>
        <end position="104"/>
    </location>
</feature>
<evidence type="ECO:0000256" key="1">
    <source>
        <dbReference type="SAM" id="MobiDB-lite"/>
    </source>
</evidence>
<feature type="transmembrane region" description="Helical" evidence="2">
    <location>
        <begin position="214"/>
        <end position="247"/>
    </location>
</feature>
<feature type="transmembrane region" description="Helical" evidence="2">
    <location>
        <begin position="670"/>
        <end position="693"/>
    </location>
</feature>
<proteinExistence type="predicted"/>
<dbReference type="InterPro" id="IPR019286">
    <property type="entry name" value="DUF2339_TM"/>
</dbReference>
<feature type="transmembrane region" description="Helical" evidence="2">
    <location>
        <begin position="556"/>
        <end position="573"/>
    </location>
</feature>
<feature type="transmembrane region" description="Helical" evidence="2">
    <location>
        <begin position="315"/>
        <end position="335"/>
    </location>
</feature>
<accession>A0A4V6PVI5</accession>
<comment type="caution">
    <text evidence="3">The sequence shown here is derived from an EMBL/GenBank/DDBJ whole genome shotgun (WGS) entry which is preliminary data.</text>
</comment>
<feature type="transmembrane region" description="Helical" evidence="2">
    <location>
        <begin position="869"/>
        <end position="886"/>
    </location>
</feature>
<feature type="transmembrane region" description="Helical" evidence="2">
    <location>
        <begin position="259"/>
        <end position="277"/>
    </location>
</feature>
<evidence type="ECO:0000313" key="4">
    <source>
        <dbReference type="Proteomes" id="UP000294547"/>
    </source>
</evidence>